<dbReference type="PANTHER" id="PTHR21581:SF26">
    <property type="entry name" value="D-ALANYL-D-ALANINE ENDOPEPTIDASE"/>
    <property type="match status" value="1"/>
</dbReference>
<evidence type="ECO:0000313" key="11">
    <source>
        <dbReference type="EMBL" id="OGM93199.1"/>
    </source>
</evidence>
<dbReference type="STRING" id="1802559.A2372_02225"/>
<feature type="active site" description="Proton acceptor" evidence="7">
    <location>
        <position position="116"/>
    </location>
</feature>
<feature type="active site" description="Acyl-ester intermediate" evidence="7">
    <location>
        <position position="113"/>
    </location>
</feature>
<evidence type="ECO:0000256" key="9">
    <source>
        <dbReference type="RuleBase" id="RU004016"/>
    </source>
</evidence>
<protein>
    <recommendedName>
        <fullName evidence="10">Peptidase S11 D-alanyl-D-alanine carboxypeptidase A N-terminal domain-containing protein</fullName>
    </recommendedName>
</protein>
<evidence type="ECO:0000256" key="1">
    <source>
        <dbReference type="ARBA" id="ARBA00007164"/>
    </source>
</evidence>
<comment type="similarity">
    <text evidence="1 9">Belongs to the peptidase S11 family.</text>
</comment>
<evidence type="ECO:0000256" key="4">
    <source>
        <dbReference type="ARBA" id="ARBA00022960"/>
    </source>
</evidence>
<organism evidence="11 12">
    <name type="scientific">Candidatus Wolfebacteria bacterium RIFOXYB1_FULL_54_12</name>
    <dbReference type="NCBI Taxonomy" id="1802559"/>
    <lineage>
        <taxon>Bacteria</taxon>
        <taxon>Candidatus Wolfeibacteriota</taxon>
    </lineage>
</organism>
<dbReference type="GO" id="GO:0008360">
    <property type="term" value="P:regulation of cell shape"/>
    <property type="evidence" value="ECO:0007669"/>
    <property type="project" value="UniProtKB-KW"/>
</dbReference>
<dbReference type="InterPro" id="IPR018044">
    <property type="entry name" value="Peptidase_S11"/>
</dbReference>
<evidence type="ECO:0000256" key="2">
    <source>
        <dbReference type="ARBA" id="ARBA00022729"/>
    </source>
</evidence>
<dbReference type="GO" id="GO:0009002">
    <property type="term" value="F:serine-type D-Ala-D-Ala carboxypeptidase activity"/>
    <property type="evidence" value="ECO:0007669"/>
    <property type="project" value="InterPro"/>
</dbReference>
<keyword evidence="5" id="KW-0573">Peptidoglycan synthesis</keyword>
<evidence type="ECO:0000256" key="3">
    <source>
        <dbReference type="ARBA" id="ARBA00022801"/>
    </source>
</evidence>
<reference evidence="11 12" key="1">
    <citation type="journal article" date="2016" name="Nat. Commun.">
        <title>Thousands of microbial genomes shed light on interconnected biogeochemical processes in an aquifer system.</title>
        <authorList>
            <person name="Anantharaman K."/>
            <person name="Brown C.T."/>
            <person name="Hug L.A."/>
            <person name="Sharon I."/>
            <person name="Castelle C.J."/>
            <person name="Probst A.J."/>
            <person name="Thomas B.C."/>
            <person name="Singh A."/>
            <person name="Wilkins M.J."/>
            <person name="Karaoz U."/>
            <person name="Brodie E.L."/>
            <person name="Williams K.H."/>
            <person name="Hubbard S.S."/>
            <person name="Banfield J.F."/>
        </authorList>
    </citation>
    <scope>NUCLEOTIDE SEQUENCE [LARGE SCALE GENOMIC DNA]</scope>
</reference>
<feature type="domain" description="Peptidase S11 D-alanyl-D-alanine carboxypeptidase A N-terminal" evidence="10">
    <location>
        <begin position="95"/>
        <end position="303"/>
    </location>
</feature>
<evidence type="ECO:0000259" key="10">
    <source>
        <dbReference type="Pfam" id="PF00768"/>
    </source>
</evidence>
<feature type="binding site" evidence="8">
    <location>
        <position position="272"/>
    </location>
    <ligand>
        <name>substrate</name>
    </ligand>
</feature>
<keyword evidence="6" id="KW-0961">Cell wall biogenesis/degradation</keyword>
<name>A0A1F8DYP8_9BACT</name>
<sequence length="317" mass="34145">MRKSRIILLILFASLSLVVFKAMGEEGNHYIIDQTAVVKDSISDSESDWSPIIVTEGVAPELAAQGAFVPPPAVDSDQQCGAGVGMREGLASYLNSDEVFFERKAEGRWPIASITKLMTAIVATDLGMNDQDFTVTEAAVKTEGDAGGFKTGESFAGDDLLAAMLLSSSNDAAEVFAQSYGRDAFIRRMNVKAQELRMLSTHYVDPSGLSPLNQSTPSDLYKLAGYLHAIHPDILKISSQRKATIVDLNTNRKRVITTINDFAGQAAFLGGKTGYIVEAEGNGNLLSVFTHNGQPFTIIVLGSPDRFGETKTLLKCI</sequence>
<gene>
    <name evidence="11" type="ORF">A2372_02225</name>
</gene>
<dbReference type="AlphaFoldDB" id="A0A1F8DYP8"/>
<dbReference type="PRINTS" id="PR00725">
    <property type="entry name" value="DADACBPTASE1"/>
</dbReference>
<proteinExistence type="inferred from homology"/>
<comment type="caution">
    <text evidence="11">The sequence shown here is derived from an EMBL/GenBank/DDBJ whole genome shotgun (WGS) entry which is preliminary data.</text>
</comment>
<evidence type="ECO:0000256" key="8">
    <source>
        <dbReference type="PIRSR" id="PIRSR618044-2"/>
    </source>
</evidence>
<evidence type="ECO:0000256" key="5">
    <source>
        <dbReference type="ARBA" id="ARBA00022984"/>
    </source>
</evidence>
<keyword evidence="4" id="KW-0133">Cell shape</keyword>
<evidence type="ECO:0000256" key="7">
    <source>
        <dbReference type="PIRSR" id="PIRSR618044-1"/>
    </source>
</evidence>
<evidence type="ECO:0000256" key="6">
    <source>
        <dbReference type="ARBA" id="ARBA00023316"/>
    </source>
</evidence>
<dbReference type="InterPro" id="IPR001967">
    <property type="entry name" value="Peptidase_S11_N"/>
</dbReference>
<dbReference type="InterPro" id="IPR012338">
    <property type="entry name" value="Beta-lactam/transpept-like"/>
</dbReference>
<feature type="active site" evidence="7">
    <location>
        <position position="168"/>
    </location>
</feature>
<dbReference type="GO" id="GO:0071555">
    <property type="term" value="P:cell wall organization"/>
    <property type="evidence" value="ECO:0007669"/>
    <property type="project" value="UniProtKB-KW"/>
</dbReference>
<accession>A0A1F8DYP8</accession>
<dbReference type="GO" id="GO:0006508">
    <property type="term" value="P:proteolysis"/>
    <property type="evidence" value="ECO:0007669"/>
    <property type="project" value="InterPro"/>
</dbReference>
<keyword evidence="3" id="KW-0378">Hydrolase</keyword>
<dbReference type="Pfam" id="PF00768">
    <property type="entry name" value="Peptidase_S11"/>
    <property type="match status" value="1"/>
</dbReference>
<dbReference type="EMBL" id="MGIT01000001">
    <property type="protein sequence ID" value="OGM93199.1"/>
    <property type="molecule type" value="Genomic_DNA"/>
</dbReference>
<dbReference type="Gene3D" id="3.40.710.10">
    <property type="entry name" value="DD-peptidase/beta-lactamase superfamily"/>
    <property type="match status" value="1"/>
</dbReference>
<dbReference type="GO" id="GO:0009252">
    <property type="term" value="P:peptidoglycan biosynthetic process"/>
    <property type="evidence" value="ECO:0007669"/>
    <property type="project" value="UniProtKB-KW"/>
</dbReference>
<keyword evidence="2" id="KW-0732">Signal</keyword>
<dbReference type="PANTHER" id="PTHR21581">
    <property type="entry name" value="D-ALANYL-D-ALANINE CARBOXYPEPTIDASE"/>
    <property type="match status" value="1"/>
</dbReference>
<dbReference type="SUPFAM" id="SSF56601">
    <property type="entry name" value="beta-lactamase/transpeptidase-like"/>
    <property type="match status" value="1"/>
</dbReference>
<dbReference type="Proteomes" id="UP000176422">
    <property type="component" value="Unassembled WGS sequence"/>
</dbReference>
<evidence type="ECO:0000313" key="12">
    <source>
        <dbReference type="Proteomes" id="UP000176422"/>
    </source>
</evidence>